<protein>
    <submittedName>
        <fullName evidence="4">DNA-binding protein</fullName>
    </submittedName>
</protein>
<evidence type="ECO:0000256" key="2">
    <source>
        <dbReference type="SAM" id="MobiDB-lite"/>
    </source>
</evidence>
<evidence type="ECO:0000259" key="3">
    <source>
        <dbReference type="Pfam" id="PF18291"/>
    </source>
</evidence>
<dbReference type="GO" id="GO:0003677">
    <property type="term" value="F:DNA binding"/>
    <property type="evidence" value="ECO:0007669"/>
    <property type="project" value="UniProtKB-KW"/>
</dbReference>
<gene>
    <name evidence="4" type="ORF">F7D74_03545</name>
</gene>
<evidence type="ECO:0000256" key="1">
    <source>
        <dbReference type="ARBA" id="ARBA00023125"/>
    </source>
</evidence>
<reference evidence="5" key="1">
    <citation type="submission" date="2019-09" db="EMBL/GenBank/DDBJ databases">
        <title>Distinct polysaccharide growth profiles of human intestinal Prevotella copri isolates.</title>
        <authorList>
            <person name="Fehlner-Peach H."/>
            <person name="Magnabosco C."/>
            <person name="Raghavan V."/>
            <person name="Scher J.U."/>
            <person name="Tett A."/>
            <person name="Cox L.M."/>
            <person name="Gottsegen C."/>
            <person name="Watters A."/>
            <person name="Wiltshire- Gordon J.D."/>
            <person name="Segata N."/>
            <person name="Bonneau R."/>
            <person name="Littman D.R."/>
        </authorList>
    </citation>
    <scope>NUCLEOTIDE SEQUENCE [LARGE SCALE GENOMIC DNA]</scope>
    <source>
        <strain evidence="5">iAA108</strain>
    </source>
</reference>
<organism evidence="4 5">
    <name type="scientific">Segatella copri</name>
    <dbReference type="NCBI Taxonomy" id="165179"/>
    <lineage>
        <taxon>Bacteria</taxon>
        <taxon>Pseudomonadati</taxon>
        <taxon>Bacteroidota</taxon>
        <taxon>Bacteroidia</taxon>
        <taxon>Bacteroidales</taxon>
        <taxon>Prevotellaceae</taxon>
        <taxon>Segatella</taxon>
    </lineage>
</organism>
<dbReference type="SUPFAM" id="SSF47729">
    <property type="entry name" value="IHF-like DNA-binding proteins"/>
    <property type="match status" value="1"/>
</dbReference>
<feature type="domain" description="HU" evidence="3">
    <location>
        <begin position="8"/>
        <end position="119"/>
    </location>
</feature>
<dbReference type="AlphaFoldDB" id="A0AA90UVR9"/>
<feature type="region of interest" description="Disordered" evidence="2">
    <location>
        <begin position="137"/>
        <end position="187"/>
    </location>
</feature>
<comment type="caution">
    <text evidence="4">The sequence shown here is derived from an EMBL/GenBank/DDBJ whole genome shotgun (WGS) entry which is preliminary data.</text>
</comment>
<evidence type="ECO:0000313" key="4">
    <source>
        <dbReference type="EMBL" id="MQN83083.1"/>
    </source>
</evidence>
<dbReference type="Pfam" id="PF18291">
    <property type="entry name" value="HU-HIG"/>
    <property type="match status" value="1"/>
</dbReference>
<accession>A0AA90UVR9</accession>
<sequence>MEVKGTLKYRKVQRTPQTGENAGKKKWYATSVTDREVDFEGFVSHISDHGSPYSRGTIHGVLMDALDHLQELILDGKSVRLSDLGLFSIGMSSKAEDTKEKVTAASVEGVHLIVRNTKSWSNTELRKKCKIQEYGGYIGTDEEGTTGGGDTTQGGGSDTSQGGSGTTGSGTQEGGGGGSQDSGDGLE</sequence>
<evidence type="ECO:0000313" key="5">
    <source>
        <dbReference type="Proteomes" id="UP000421408"/>
    </source>
</evidence>
<keyword evidence="1 4" id="KW-0238">DNA-binding</keyword>
<feature type="region of interest" description="Disordered" evidence="2">
    <location>
        <begin position="1"/>
        <end position="24"/>
    </location>
</feature>
<dbReference type="InterPro" id="IPR041607">
    <property type="entry name" value="HU-HIG"/>
</dbReference>
<feature type="compositionally biased region" description="Gly residues" evidence="2">
    <location>
        <begin position="145"/>
        <end position="180"/>
    </location>
</feature>
<name>A0AA90UVR9_9BACT</name>
<proteinExistence type="predicted"/>
<dbReference type="RefSeq" id="WP_153118392.1">
    <property type="nucleotide sequence ID" value="NZ_JBALKP010000011.1"/>
</dbReference>
<dbReference type="InterPro" id="IPR010992">
    <property type="entry name" value="IHF-like_DNA-bd_dom_sf"/>
</dbReference>
<dbReference type="Proteomes" id="UP000421408">
    <property type="component" value="Unassembled WGS sequence"/>
</dbReference>
<dbReference type="EMBL" id="VZCC01000014">
    <property type="protein sequence ID" value="MQN83083.1"/>
    <property type="molecule type" value="Genomic_DNA"/>
</dbReference>